<comment type="caution">
    <text evidence="1">The sequence shown here is derived from an EMBL/GenBank/DDBJ whole genome shotgun (WGS) entry which is preliminary data.</text>
</comment>
<proteinExistence type="predicted"/>
<dbReference type="Proteomes" id="UP001346149">
    <property type="component" value="Unassembled WGS sequence"/>
</dbReference>
<organism evidence="1 2">
    <name type="scientific">Trapa natans</name>
    <name type="common">Water chestnut</name>
    <dbReference type="NCBI Taxonomy" id="22666"/>
    <lineage>
        <taxon>Eukaryota</taxon>
        <taxon>Viridiplantae</taxon>
        <taxon>Streptophyta</taxon>
        <taxon>Embryophyta</taxon>
        <taxon>Tracheophyta</taxon>
        <taxon>Spermatophyta</taxon>
        <taxon>Magnoliopsida</taxon>
        <taxon>eudicotyledons</taxon>
        <taxon>Gunneridae</taxon>
        <taxon>Pentapetalae</taxon>
        <taxon>rosids</taxon>
        <taxon>malvids</taxon>
        <taxon>Myrtales</taxon>
        <taxon>Lythraceae</taxon>
        <taxon>Trapa</taxon>
    </lineage>
</organism>
<name>A0AAN7RJU6_TRANT</name>
<keyword evidence="2" id="KW-1185">Reference proteome</keyword>
<reference evidence="1 2" key="1">
    <citation type="journal article" date="2023" name="Hortic Res">
        <title>Pangenome of water caltrop reveals structural variations and asymmetric subgenome divergence after allopolyploidization.</title>
        <authorList>
            <person name="Zhang X."/>
            <person name="Chen Y."/>
            <person name="Wang L."/>
            <person name="Yuan Y."/>
            <person name="Fang M."/>
            <person name="Shi L."/>
            <person name="Lu R."/>
            <person name="Comes H.P."/>
            <person name="Ma Y."/>
            <person name="Chen Y."/>
            <person name="Huang G."/>
            <person name="Zhou Y."/>
            <person name="Zheng Z."/>
            <person name="Qiu Y."/>
        </authorList>
    </citation>
    <scope>NUCLEOTIDE SEQUENCE [LARGE SCALE GENOMIC DNA]</scope>
    <source>
        <strain evidence="1">F231</strain>
    </source>
</reference>
<evidence type="ECO:0000313" key="2">
    <source>
        <dbReference type="Proteomes" id="UP001346149"/>
    </source>
</evidence>
<protein>
    <submittedName>
        <fullName evidence="1">Uncharacterized protein</fullName>
    </submittedName>
</protein>
<accession>A0AAN7RJU6</accession>
<dbReference type="EMBL" id="JAXQNO010000003">
    <property type="protein sequence ID" value="KAK4800716.1"/>
    <property type="molecule type" value="Genomic_DNA"/>
</dbReference>
<dbReference type="AlphaFoldDB" id="A0AAN7RJU6"/>
<sequence length="105" mass="11624">MWLPCSHYLMNTNNLTRSQPNNSTLVVAPGREKVIKRSILFLHFAAKIMASLHSPIGVSPTWPFGLVSSIELPEHGWACTDNAVYRSAIPGVKVKEISVYISCDI</sequence>
<evidence type="ECO:0000313" key="1">
    <source>
        <dbReference type="EMBL" id="KAK4800716.1"/>
    </source>
</evidence>
<gene>
    <name evidence="1" type="ORF">SAY86_021203</name>
</gene>